<sequence>MRYQLSSDLGSTDNALSTVFNLIHNLQPGDYQIYERGDVWHIGLGCRSSLTVSPCGDQVTLVEDGDAASQELQGPISDVARTFVQQHIEFGVKVYGYASFNYAAHTLGQFFEPGTWPLLRLMVPQIDVSVGRHSFTVSGYDMDEIRAVSDIITSPGAAPVPQPYNNISVSHSEKEYEEHVCQAVSEIVSKEYEKVIVSRVVELPHEVDIPGTLLRGQQANCLSRSFAMSHDGFEAAGFSPELVMRSAEGEVATEPLAGTRSCEGLEEEIRKLRNELLNDPKEIYEHTISVREVIGELRRLCEKETVVVKNFMSPRVRGGVQHLASTVQGTLAPDKDMWNAFDVLFPSVTATGVPKRQALRAIQRLEPRARELYSGAVLLVDGETSMEAALVLRTVFQQQSRQWIQVGAGIVAQSSPAREVTETLEKLASIAPYVATKVNKTRDNSGDHSIRVNAARAVCSRPKAPF</sequence>
<dbReference type="InterPro" id="IPR019996">
    <property type="entry name" value="Salicylate_synthase"/>
</dbReference>
<dbReference type="EMBL" id="JAQOWY010000974">
    <property type="protein sequence ID" value="KAK1837877.1"/>
    <property type="molecule type" value="Genomic_DNA"/>
</dbReference>
<dbReference type="Pfam" id="PF00425">
    <property type="entry name" value="Chorismate_bind"/>
    <property type="match status" value="1"/>
</dbReference>
<gene>
    <name evidence="6" type="ORF">CCHR01_19500</name>
</gene>
<evidence type="ECO:0000256" key="2">
    <source>
        <dbReference type="ARBA" id="ARBA00022723"/>
    </source>
</evidence>
<dbReference type="PANTHER" id="PTHR11236">
    <property type="entry name" value="AMINOBENZOATE/ANTHRANILATE SYNTHASE"/>
    <property type="match status" value="1"/>
</dbReference>
<dbReference type="AlphaFoldDB" id="A0AAD9A0F6"/>
<evidence type="ECO:0000256" key="4">
    <source>
        <dbReference type="ARBA" id="ARBA00023239"/>
    </source>
</evidence>
<evidence type="ECO:0000259" key="5">
    <source>
        <dbReference type="Pfam" id="PF00425"/>
    </source>
</evidence>
<comment type="cofactor">
    <cofactor evidence="1">
        <name>Mg(2+)</name>
        <dbReference type="ChEBI" id="CHEBI:18420"/>
    </cofactor>
</comment>
<feature type="domain" description="Chorismate-utilising enzyme C-terminal" evidence="5">
    <location>
        <begin position="173"/>
        <end position="426"/>
    </location>
</feature>
<dbReference type="GO" id="GO:0000162">
    <property type="term" value="P:L-tryptophan biosynthetic process"/>
    <property type="evidence" value="ECO:0007669"/>
    <property type="project" value="TreeGrafter"/>
</dbReference>
<dbReference type="GO" id="GO:0016833">
    <property type="term" value="F:oxo-acid-lyase activity"/>
    <property type="evidence" value="ECO:0007669"/>
    <property type="project" value="InterPro"/>
</dbReference>
<evidence type="ECO:0000313" key="7">
    <source>
        <dbReference type="Proteomes" id="UP001243330"/>
    </source>
</evidence>
<dbReference type="GO" id="GO:0046872">
    <property type="term" value="F:metal ion binding"/>
    <property type="evidence" value="ECO:0007669"/>
    <property type="project" value="UniProtKB-KW"/>
</dbReference>
<reference evidence="6" key="1">
    <citation type="submission" date="2023-01" db="EMBL/GenBank/DDBJ databases">
        <title>Colletotrichum chrysophilum M932 genome sequence.</title>
        <authorList>
            <person name="Baroncelli R."/>
        </authorList>
    </citation>
    <scope>NUCLEOTIDE SEQUENCE</scope>
    <source>
        <strain evidence="6">M932</strain>
    </source>
</reference>
<evidence type="ECO:0000313" key="6">
    <source>
        <dbReference type="EMBL" id="KAK1837877.1"/>
    </source>
</evidence>
<proteinExistence type="predicted"/>
<dbReference type="SUPFAM" id="SSF56322">
    <property type="entry name" value="ADC synthase"/>
    <property type="match status" value="1"/>
</dbReference>
<dbReference type="GO" id="GO:0008909">
    <property type="term" value="F:isochorismate synthase activity"/>
    <property type="evidence" value="ECO:0007669"/>
    <property type="project" value="InterPro"/>
</dbReference>
<dbReference type="PANTHER" id="PTHR11236:SF48">
    <property type="entry name" value="ISOCHORISMATE SYNTHASE MENF"/>
    <property type="match status" value="1"/>
</dbReference>
<comment type="caution">
    <text evidence="6">The sequence shown here is derived from an EMBL/GenBank/DDBJ whole genome shotgun (WGS) entry which is preliminary data.</text>
</comment>
<keyword evidence="7" id="KW-1185">Reference proteome</keyword>
<name>A0AAD9A0F6_9PEZI</name>
<organism evidence="6 7">
    <name type="scientific">Colletotrichum chrysophilum</name>
    <dbReference type="NCBI Taxonomy" id="1836956"/>
    <lineage>
        <taxon>Eukaryota</taxon>
        <taxon>Fungi</taxon>
        <taxon>Dikarya</taxon>
        <taxon>Ascomycota</taxon>
        <taxon>Pezizomycotina</taxon>
        <taxon>Sordariomycetes</taxon>
        <taxon>Hypocreomycetidae</taxon>
        <taxon>Glomerellales</taxon>
        <taxon>Glomerellaceae</taxon>
        <taxon>Colletotrichum</taxon>
        <taxon>Colletotrichum gloeosporioides species complex</taxon>
    </lineage>
</organism>
<dbReference type="Gene3D" id="3.60.120.10">
    <property type="entry name" value="Anthranilate synthase"/>
    <property type="match status" value="1"/>
</dbReference>
<dbReference type="NCBIfam" id="TIGR03494">
    <property type="entry name" value="salicyl_syn"/>
    <property type="match status" value="1"/>
</dbReference>
<keyword evidence="4" id="KW-0456">Lyase</keyword>
<evidence type="ECO:0000256" key="3">
    <source>
        <dbReference type="ARBA" id="ARBA00022842"/>
    </source>
</evidence>
<dbReference type="InterPro" id="IPR019999">
    <property type="entry name" value="Anth_synth_I-like"/>
</dbReference>
<dbReference type="InterPro" id="IPR015890">
    <property type="entry name" value="Chorismate_C"/>
</dbReference>
<keyword evidence="3" id="KW-0460">Magnesium</keyword>
<dbReference type="InterPro" id="IPR005801">
    <property type="entry name" value="ADC_synthase"/>
</dbReference>
<dbReference type="Proteomes" id="UP001243330">
    <property type="component" value="Unassembled WGS sequence"/>
</dbReference>
<keyword evidence="2" id="KW-0479">Metal-binding</keyword>
<evidence type="ECO:0000256" key="1">
    <source>
        <dbReference type="ARBA" id="ARBA00001946"/>
    </source>
</evidence>
<accession>A0AAD9A0F6</accession>
<protein>
    <submittedName>
        <fullName evidence="6">Anthranilate synthase component 1</fullName>
    </submittedName>
</protein>